<sequence>MKPYTLICSALAVLSMPALAAVTPEEAKQLGTTLTEFGAIKAGNKEGTIPAYTGGLTKAPAGYKAGSGFWADPYKDEKPLFRIDAKNMAQHADKLSEGQKMLLKKHPTTYYIDIYPSHRTAAFPDKVLKATVRNATTCKTLKENLAVDQACRGGLPFPIPKNGYEVMWNQQLAYAGELGTTTEMSRSWVVDSGGKVTMTAEQSTVQEKPYYQTGDRDEQMYSRAFSVTRGPARRAGEASGLLDYLDPTEKPRRAWSYTPGQRRVKLAPEFAYDTPVASQGGVTLFDELFLFSGKMDRFDFKLVGKKEMYIPYNGYKYYFECKEDDQFRPAHVNPECERHELHRVWVVEATLKPGMRHVYSKRVYYLDEDSPNAGMFDAFDQSGALYRSSFISFVQLYDAMVPYAVKNAVYDFNKGMYALLNDSLSKGYQIPKTMRSEKEQNAEAVVARSSAR</sequence>
<accession>A0A7X2IIP8</accession>
<protein>
    <submittedName>
        <fullName evidence="2">DUF1329 domain-containing protein</fullName>
    </submittedName>
</protein>
<feature type="signal peptide" evidence="1">
    <location>
        <begin position="1"/>
        <end position="20"/>
    </location>
</feature>
<evidence type="ECO:0000313" key="3">
    <source>
        <dbReference type="Proteomes" id="UP000446768"/>
    </source>
</evidence>
<keyword evidence="3" id="KW-1185">Reference proteome</keyword>
<evidence type="ECO:0000256" key="1">
    <source>
        <dbReference type="SAM" id="SignalP"/>
    </source>
</evidence>
<organism evidence="2 3">
    <name type="scientific">Pseudoduganella rivuli</name>
    <dbReference type="NCBI Taxonomy" id="2666085"/>
    <lineage>
        <taxon>Bacteria</taxon>
        <taxon>Pseudomonadati</taxon>
        <taxon>Pseudomonadota</taxon>
        <taxon>Betaproteobacteria</taxon>
        <taxon>Burkholderiales</taxon>
        <taxon>Oxalobacteraceae</taxon>
        <taxon>Telluria group</taxon>
        <taxon>Pseudoduganella</taxon>
    </lineage>
</organism>
<dbReference type="Gene3D" id="2.50.20.10">
    <property type="entry name" value="Lipoprotein localisation LolA/LolB/LppX"/>
    <property type="match status" value="1"/>
</dbReference>
<dbReference type="InterPro" id="IPR010752">
    <property type="entry name" value="DUF1329"/>
</dbReference>
<reference evidence="2 3" key="1">
    <citation type="submission" date="2019-11" db="EMBL/GenBank/DDBJ databases">
        <title>Novel species isolated from a subtropical stream in China.</title>
        <authorList>
            <person name="Lu H."/>
        </authorList>
    </citation>
    <scope>NUCLEOTIDE SEQUENCE [LARGE SCALE GENOMIC DNA]</scope>
    <source>
        <strain evidence="2 3">FT92W</strain>
    </source>
</reference>
<dbReference type="Pfam" id="PF07044">
    <property type="entry name" value="DUF1329"/>
    <property type="match status" value="1"/>
</dbReference>
<gene>
    <name evidence="2" type="ORF">GJ700_02240</name>
</gene>
<dbReference type="CDD" id="cd16329">
    <property type="entry name" value="LolA_like"/>
    <property type="match status" value="1"/>
</dbReference>
<dbReference type="RefSeq" id="WP_154371008.1">
    <property type="nucleotide sequence ID" value="NZ_WKJJ01000001.1"/>
</dbReference>
<name>A0A7X2IIP8_9BURK</name>
<dbReference type="AlphaFoldDB" id="A0A7X2IIP8"/>
<evidence type="ECO:0000313" key="2">
    <source>
        <dbReference type="EMBL" id="MRV70540.1"/>
    </source>
</evidence>
<dbReference type="EMBL" id="WKJJ01000001">
    <property type="protein sequence ID" value="MRV70540.1"/>
    <property type="molecule type" value="Genomic_DNA"/>
</dbReference>
<keyword evidence="1" id="KW-0732">Signal</keyword>
<proteinExistence type="predicted"/>
<comment type="caution">
    <text evidence="2">The sequence shown here is derived from an EMBL/GenBank/DDBJ whole genome shotgun (WGS) entry which is preliminary data.</text>
</comment>
<dbReference type="Proteomes" id="UP000446768">
    <property type="component" value="Unassembled WGS sequence"/>
</dbReference>
<feature type="chain" id="PRO_5031215009" evidence="1">
    <location>
        <begin position="21"/>
        <end position="452"/>
    </location>
</feature>